<dbReference type="HAMAP" id="MF_00189">
    <property type="entry name" value="YciB"/>
    <property type="match status" value="1"/>
</dbReference>
<keyword evidence="4 5" id="KW-0472">Membrane</keyword>
<dbReference type="NCBIfam" id="NF001325">
    <property type="entry name" value="PRK00259.1-3"/>
    <property type="match status" value="1"/>
</dbReference>
<dbReference type="PANTHER" id="PTHR36917">
    <property type="entry name" value="INTRACELLULAR SEPTATION PROTEIN A-RELATED"/>
    <property type="match status" value="1"/>
</dbReference>
<sequence length="178" mass="20165">MKILSDLLAVILFFITYTVTKNIIWATAVALATGVVQAVFTYIKNKKLETMQWVSLILIVVLGGATILLKDQRFIMWKPTALFWFGALALAVGQIMGKNSLKSLMGKELELPDLVWRKLTFAWIGYLLFMGIANIIVFKNFTEAQWVSYKLFGSTALMIVFVIGQGLYLSRYLPRENN</sequence>
<feature type="transmembrane region" description="Helical" evidence="5">
    <location>
        <begin position="121"/>
        <end position="139"/>
    </location>
</feature>
<keyword evidence="1 5" id="KW-1003">Cell membrane</keyword>
<name>A0ABW8Q216_9NEIS</name>
<evidence type="ECO:0000313" key="7">
    <source>
        <dbReference type="Proteomes" id="UP001621964"/>
    </source>
</evidence>
<evidence type="ECO:0000256" key="5">
    <source>
        <dbReference type="HAMAP-Rule" id="MF_00189"/>
    </source>
</evidence>
<keyword evidence="3 5" id="KW-1133">Transmembrane helix</keyword>
<accession>A0ABW8Q216</accession>
<dbReference type="InterPro" id="IPR006008">
    <property type="entry name" value="YciB"/>
</dbReference>
<protein>
    <recommendedName>
        <fullName evidence="5">Inner membrane-spanning protein YciB</fullName>
    </recommendedName>
</protein>
<evidence type="ECO:0000256" key="2">
    <source>
        <dbReference type="ARBA" id="ARBA00022692"/>
    </source>
</evidence>
<evidence type="ECO:0000256" key="4">
    <source>
        <dbReference type="ARBA" id="ARBA00023136"/>
    </source>
</evidence>
<dbReference type="EMBL" id="JBJGEB010000003">
    <property type="protein sequence ID" value="MFK7641592.1"/>
    <property type="molecule type" value="Genomic_DNA"/>
</dbReference>
<proteinExistence type="inferred from homology"/>
<comment type="subcellular location">
    <subcellularLocation>
        <location evidence="5">Cell inner membrane</location>
        <topology evidence="5">Multi-pass membrane protein</topology>
    </subcellularLocation>
</comment>
<dbReference type="RefSeq" id="WP_377081858.1">
    <property type="nucleotide sequence ID" value="NZ_JBJGEB010000003.1"/>
</dbReference>
<comment type="caution">
    <text evidence="6">The sequence shown here is derived from an EMBL/GenBank/DDBJ whole genome shotgun (WGS) entry which is preliminary data.</text>
</comment>
<comment type="function">
    <text evidence="5">Plays a role in cell envelope biogenesis, maintenance of cell envelope integrity and membrane homeostasis.</text>
</comment>
<evidence type="ECO:0000256" key="3">
    <source>
        <dbReference type="ARBA" id="ARBA00022989"/>
    </source>
</evidence>
<dbReference type="PANTHER" id="PTHR36917:SF1">
    <property type="entry name" value="INNER MEMBRANE-SPANNING PROTEIN YCIB"/>
    <property type="match status" value="1"/>
</dbReference>
<dbReference type="Proteomes" id="UP001621964">
    <property type="component" value="Unassembled WGS sequence"/>
</dbReference>
<reference evidence="6 7" key="1">
    <citation type="submission" date="2024-11" db="EMBL/GenBank/DDBJ databases">
        <authorList>
            <person name="Mikucki A.G."/>
            <person name="Kahler C.M."/>
        </authorList>
    </citation>
    <scope>NUCLEOTIDE SEQUENCE [LARGE SCALE GENOMIC DNA]</scope>
    <source>
        <strain evidence="6 7">EXNM717</strain>
    </source>
</reference>
<comment type="similarity">
    <text evidence="5">Belongs to the YciB family.</text>
</comment>
<keyword evidence="7" id="KW-1185">Reference proteome</keyword>
<evidence type="ECO:0000256" key="1">
    <source>
        <dbReference type="ARBA" id="ARBA00022475"/>
    </source>
</evidence>
<feature type="transmembrane region" description="Helical" evidence="5">
    <location>
        <begin position="51"/>
        <end position="69"/>
    </location>
</feature>
<dbReference type="Pfam" id="PF04279">
    <property type="entry name" value="IspA"/>
    <property type="match status" value="1"/>
</dbReference>
<organism evidence="6 7">
    <name type="scientific">Neisseria oralis</name>
    <dbReference type="NCBI Taxonomy" id="1107316"/>
    <lineage>
        <taxon>Bacteria</taxon>
        <taxon>Pseudomonadati</taxon>
        <taxon>Pseudomonadota</taxon>
        <taxon>Betaproteobacteria</taxon>
        <taxon>Neisseriales</taxon>
        <taxon>Neisseriaceae</taxon>
        <taxon>Neisseria</taxon>
    </lineage>
</organism>
<feature type="transmembrane region" description="Helical" evidence="5">
    <location>
        <begin position="7"/>
        <end position="31"/>
    </location>
</feature>
<feature type="transmembrane region" description="Helical" evidence="5">
    <location>
        <begin position="151"/>
        <end position="169"/>
    </location>
</feature>
<keyword evidence="2 5" id="KW-0812">Transmembrane</keyword>
<dbReference type="NCBIfam" id="TIGR00997">
    <property type="entry name" value="ispZ"/>
    <property type="match status" value="1"/>
</dbReference>
<gene>
    <name evidence="5" type="primary">yciB</name>
    <name evidence="6" type="ORF">ACI43T_03645</name>
</gene>
<feature type="transmembrane region" description="Helical" evidence="5">
    <location>
        <begin position="81"/>
        <end position="101"/>
    </location>
</feature>
<keyword evidence="5" id="KW-0997">Cell inner membrane</keyword>
<evidence type="ECO:0000313" key="6">
    <source>
        <dbReference type="EMBL" id="MFK7641592.1"/>
    </source>
</evidence>